<sequence length="279" mass="32039">MSSAYHPQTDCQTERVKQCLEIYLGCFVHATPTKWSSWLYLAEFWYNTTYHSALNKTPFEVLYGYCPGHFGISLNDCSIPDLNQWFQQRKLMQQLLQHHLNRAQQQMKHMADKKRSFREFQVGDWVYLKLQPYVQSSVAVRANHKLAFRYYGPYQILHRVGAVAYKLLLPAASQIHPVLHVSQLKGARGFSCPMQAELPTALSKFQVPQQFLHYRVSHTKNCPIIQLLTHWTGSAATDATWEQLLTPHGRICKIFTQGSLMHRLGGKPISKHGGLSGLL</sequence>
<reference evidence="2" key="1">
    <citation type="journal article" date="2003" name="Science">
        <title>Collection, Mapping, and Annotation of Over 28,000 cDNA Clones from japonica Rice.</title>
        <authorList>
            <person name="Kikuchi S."/>
            <person name="Satoh K."/>
            <person name="Nagata T."/>
            <person name="Kawagashira N."/>
            <person name="Doi K."/>
            <person name="Kishimoto N."/>
            <person name="Yazaki J."/>
            <person name="Ishikawa M."/>
            <person name="Yamada H."/>
            <person name="Ooka H."/>
            <person name="Hotta I."/>
            <person name="Kojima K."/>
            <person name="Namiki T."/>
            <person name="Ohneda E."/>
            <person name="Yahagi W."/>
            <person name="Suzuki K."/>
            <person name="Li C."/>
            <person name="Ohtsuki K."/>
            <person name="Shishiki T."/>
            <person name="Otomo Y."/>
            <person name="Murakami K."/>
            <person name="Iida Y."/>
            <person name="Sugano S."/>
            <person name="Fujimura T."/>
            <person name="Suzuki Y."/>
            <person name="Tsunoda Y."/>
            <person name="Kurosaki T."/>
            <person name="Kodama T."/>
            <person name="Masuda H."/>
            <person name="Kobayashi M."/>
            <person name="Xie Q."/>
            <person name="Lu M."/>
            <person name="Narikawa R."/>
            <person name="Sugiyama A."/>
            <person name="Mizuno K."/>
            <person name="Yokomizo S."/>
            <person name="Niikura J."/>
            <person name="Ikeda R."/>
            <person name="Ishibiki J."/>
            <person name="Kawamata M."/>
            <person name="Yoshimura A."/>
            <person name="Miura J."/>
            <person name="Kusumegi T."/>
            <person name="Oka M."/>
            <person name="Ryu R."/>
            <person name="Ueda M."/>
            <person name="Matsubara K."/>
            <person name="Kawai J."/>
            <person name="Carninci P."/>
            <person name="Adachi J."/>
            <person name="Aizawa K."/>
            <person name="Arakawa T."/>
            <person name="Fukuda S."/>
            <person name="Hara A."/>
            <person name="Hashidume W."/>
            <person name="Hayatsu N."/>
            <person name="Imotani K."/>
            <person name="Ishii Y."/>
            <person name="Itoh M."/>
            <person name="Kagawa I."/>
            <person name="Kondo S."/>
            <person name="Konno H."/>
            <person name="Miyazaki A."/>
            <person name="Osato N."/>
            <person name="Ota Y."/>
            <person name="Saito R."/>
            <person name="Sasaki D."/>
            <person name="Sato K."/>
            <person name="Shibata K."/>
            <person name="Shinagawa A."/>
            <person name="Shiraki T."/>
            <person name="Yoshino M."/>
            <person name="Hayashizaki Y."/>
        </authorList>
    </citation>
    <scope>NUCLEOTIDE SEQUENCE</scope>
</reference>
<dbReference type="InterPro" id="IPR012337">
    <property type="entry name" value="RNaseH-like_sf"/>
</dbReference>
<dbReference type="EMBL" id="AK064592">
    <property type="protein sequence ID" value="BAG89120.1"/>
    <property type="molecule type" value="mRNA"/>
</dbReference>
<name>B7E9S3_ORYSJ</name>
<feature type="domain" description="Tf2-1-like SH3-like" evidence="1">
    <location>
        <begin position="123"/>
        <end position="185"/>
    </location>
</feature>
<dbReference type="InterPro" id="IPR036397">
    <property type="entry name" value="RNaseH_sf"/>
</dbReference>
<protein>
    <submittedName>
        <fullName evidence="2">cDNA clone:002-112-G06, full insert sequence</fullName>
    </submittedName>
</protein>
<dbReference type="InterPro" id="IPR056924">
    <property type="entry name" value="SH3_Tf2-1"/>
</dbReference>
<dbReference type="Gene3D" id="3.30.420.10">
    <property type="entry name" value="Ribonuclease H-like superfamily/Ribonuclease H"/>
    <property type="match status" value="1"/>
</dbReference>
<dbReference type="GO" id="GO:0003676">
    <property type="term" value="F:nucleic acid binding"/>
    <property type="evidence" value="ECO:0007669"/>
    <property type="project" value="InterPro"/>
</dbReference>
<dbReference type="Pfam" id="PF24626">
    <property type="entry name" value="SH3_Tf2-1"/>
    <property type="match status" value="1"/>
</dbReference>
<dbReference type="PANTHER" id="PTHR37984">
    <property type="entry name" value="PROTEIN CBG26694"/>
    <property type="match status" value="1"/>
</dbReference>
<dbReference type="SUPFAM" id="SSF53098">
    <property type="entry name" value="Ribonuclease H-like"/>
    <property type="match status" value="1"/>
</dbReference>
<organism evidence="2">
    <name type="scientific">Oryza sativa subsp. japonica</name>
    <name type="common">Rice</name>
    <dbReference type="NCBI Taxonomy" id="39947"/>
    <lineage>
        <taxon>Eukaryota</taxon>
        <taxon>Viridiplantae</taxon>
        <taxon>Streptophyta</taxon>
        <taxon>Embryophyta</taxon>
        <taxon>Tracheophyta</taxon>
        <taxon>Spermatophyta</taxon>
        <taxon>Magnoliopsida</taxon>
        <taxon>Liliopsida</taxon>
        <taxon>Poales</taxon>
        <taxon>Poaceae</taxon>
        <taxon>BOP clade</taxon>
        <taxon>Oryzoideae</taxon>
        <taxon>Oryzeae</taxon>
        <taxon>Oryzinae</taxon>
        <taxon>Oryza</taxon>
        <taxon>Oryza sativa</taxon>
    </lineage>
</organism>
<proteinExistence type="evidence at transcript level"/>
<dbReference type="InterPro" id="IPR050951">
    <property type="entry name" value="Retrovirus_Pol_polyprotein"/>
</dbReference>
<dbReference type="PANTHER" id="PTHR37984:SF5">
    <property type="entry name" value="PROTEIN NYNRIN-LIKE"/>
    <property type="match status" value="1"/>
</dbReference>
<accession>B7E9S3</accession>
<evidence type="ECO:0000313" key="2">
    <source>
        <dbReference type="EMBL" id="BAG89120.1"/>
    </source>
</evidence>
<dbReference type="AlphaFoldDB" id="B7E9S3"/>
<evidence type="ECO:0000259" key="1">
    <source>
        <dbReference type="Pfam" id="PF24626"/>
    </source>
</evidence>